<dbReference type="Proteomes" id="UP000275267">
    <property type="component" value="Unassembled WGS sequence"/>
</dbReference>
<organism evidence="1 2">
    <name type="scientific">Panicum miliaceum</name>
    <name type="common">Proso millet</name>
    <name type="synonym">Broomcorn millet</name>
    <dbReference type="NCBI Taxonomy" id="4540"/>
    <lineage>
        <taxon>Eukaryota</taxon>
        <taxon>Viridiplantae</taxon>
        <taxon>Streptophyta</taxon>
        <taxon>Embryophyta</taxon>
        <taxon>Tracheophyta</taxon>
        <taxon>Spermatophyta</taxon>
        <taxon>Magnoliopsida</taxon>
        <taxon>Liliopsida</taxon>
        <taxon>Poales</taxon>
        <taxon>Poaceae</taxon>
        <taxon>PACMAD clade</taxon>
        <taxon>Panicoideae</taxon>
        <taxon>Panicodae</taxon>
        <taxon>Paniceae</taxon>
        <taxon>Panicinae</taxon>
        <taxon>Panicum</taxon>
        <taxon>Panicum sect. Panicum</taxon>
    </lineage>
</organism>
<evidence type="ECO:0000313" key="1">
    <source>
        <dbReference type="EMBL" id="RLM66708.1"/>
    </source>
</evidence>
<comment type="caution">
    <text evidence="1">The sequence shown here is derived from an EMBL/GenBank/DDBJ whole genome shotgun (WGS) entry which is preliminary data.</text>
</comment>
<sequence length="91" mass="10124">MVTLIRSGGSPHGGCAAAALLGLRRDTRLAGGEQLHVAVKQPDSEYGRKGDKKFYSYSDCLWTVTKTVGLVRSIYMREDFIVNNLYLENKE</sequence>
<gene>
    <name evidence="1" type="ORF">C2845_PM16G04190</name>
</gene>
<keyword evidence="2" id="KW-1185">Reference proteome</keyword>
<dbReference type="EMBL" id="PQIB02000015">
    <property type="protein sequence ID" value="RLM66708.1"/>
    <property type="molecule type" value="Genomic_DNA"/>
</dbReference>
<name>A0A3L6PYG7_PANMI</name>
<protein>
    <submittedName>
        <fullName evidence="1">Uncharacterized protein</fullName>
    </submittedName>
</protein>
<evidence type="ECO:0000313" key="2">
    <source>
        <dbReference type="Proteomes" id="UP000275267"/>
    </source>
</evidence>
<proteinExistence type="predicted"/>
<accession>A0A3L6PYG7</accession>
<reference evidence="2" key="1">
    <citation type="journal article" date="2019" name="Nat. Commun.">
        <title>The genome of broomcorn millet.</title>
        <authorList>
            <person name="Zou C."/>
            <person name="Miki D."/>
            <person name="Li D."/>
            <person name="Tang Q."/>
            <person name="Xiao L."/>
            <person name="Rajput S."/>
            <person name="Deng P."/>
            <person name="Jia W."/>
            <person name="Huang R."/>
            <person name="Zhang M."/>
            <person name="Sun Y."/>
            <person name="Hu J."/>
            <person name="Fu X."/>
            <person name="Schnable P.S."/>
            <person name="Li F."/>
            <person name="Zhang H."/>
            <person name="Feng B."/>
            <person name="Zhu X."/>
            <person name="Liu R."/>
            <person name="Schnable J.C."/>
            <person name="Zhu J.-K."/>
            <person name="Zhang H."/>
        </authorList>
    </citation>
    <scope>NUCLEOTIDE SEQUENCE [LARGE SCALE GENOMIC DNA]</scope>
</reference>
<dbReference type="AlphaFoldDB" id="A0A3L6PYG7"/>